<dbReference type="EMBL" id="VBPB01000170">
    <property type="protein sequence ID" value="TMQ71324.1"/>
    <property type="molecule type" value="Genomic_DNA"/>
</dbReference>
<evidence type="ECO:0000313" key="1">
    <source>
        <dbReference type="EMBL" id="TMQ71324.1"/>
    </source>
</evidence>
<dbReference type="Proteomes" id="UP000319771">
    <property type="component" value="Unassembled WGS sequence"/>
</dbReference>
<dbReference type="InterPro" id="IPR013320">
    <property type="entry name" value="ConA-like_dom_sf"/>
</dbReference>
<dbReference type="Pfam" id="PF13385">
    <property type="entry name" value="Laminin_G_3"/>
    <property type="match status" value="2"/>
</dbReference>
<comment type="caution">
    <text evidence="1">The sequence shown here is derived from an EMBL/GenBank/DDBJ whole genome shotgun (WGS) entry which is preliminary data.</text>
</comment>
<dbReference type="Gene3D" id="2.60.120.200">
    <property type="match status" value="2"/>
</dbReference>
<organism evidence="1 2">
    <name type="scientific">Eiseniibacteriota bacterium</name>
    <dbReference type="NCBI Taxonomy" id="2212470"/>
    <lineage>
        <taxon>Bacteria</taxon>
        <taxon>Candidatus Eiseniibacteriota</taxon>
    </lineage>
</organism>
<name>A0A538U5Z3_UNCEI</name>
<proteinExistence type="predicted"/>
<dbReference type="NCBIfam" id="TIGR04183">
    <property type="entry name" value="Por_Secre_tail"/>
    <property type="match status" value="1"/>
</dbReference>
<feature type="non-terminal residue" evidence="1">
    <location>
        <position position="1"/>
    </location>
</feature>
<gene>
    <name evidence="1" type="ORF">E6K81_10330</name>
</gene>
<dbReference type="SUPFAM" id="SSF49899">
    <property type="entry name" value="Concanavalin A-like lectins/glucanases"/>
    <property type="match status" value="2"/>
</dbReference>
<reference evidence="1 2" key="1">
    <citation type="journal article" date="2019" name="Nat. Microbiol.">
        <title>Mediterranean grassland soil C-N compound turnover is dependent on rainfall and depth, and is mediated by genomically divergent microorganisms.</title>
        <authorList>
            <person name="Diamond S."/>
            <person name="Andeer P.F."/>
            <person name="Li Z."/>
            <person name="Crits-Christoph A."/>
            <person name="Burstein D."/>
            <person name="Anantharaman K."/>
            <person name="Lane K.R."/>
            <person name="Thomas B.C."/>
            <person name="Pan C."/>
            <person name="Northen T.R."/>
            <person name="Banfield J.F."/>
        </authorList>
    </citation>
    <scope>NUCLEOTIDE SEQUENCE [LARGE SCALE GENOMIC DNA]</scope>
    <source>
        <strain evidence="1">WS_11</strain>
    </source>
</reference>
<dbReference type="AlphaFoldDB" id="A0A538U5Z3"/>
<sequence length="807" mass="83805">SHTITASALANGAISPSGAVVVVDGANQSFTVTPDAHHHVLDVKVDGVSVGAVVSYTFNDVTTDHSIEASFEQTAHTITASALANGAISPSGAVPVNDGANQSFTITPDLHYHVLDVKVDGVSVGAVAGYTFNDVTADHSIEASFEQTAHTITASALANGAIAPSGAVSVADGANQTFTITPNAHYLTQDVTVDGVSVGAVASYTFNDVTGDHSIEASFAADPSVTRLLWFRADKADGTNPYPTPGAASPWKDLAGGHDAQLQNFNGTPASGWKGDGSVLSPRRLEYGAQGEAAAVADAVPDLQSLSPVSADLWFRTGWDGPTTGWEYLLDWRQSGGDAGMTVALYNGQVRVFLNGWVDVAPIQPASWYHLVVAKEPGQVRVYLNGARVYTGAQPNMGVQATPIHIGGPEGTAAGLGSPTSAADCFRGAMAQVGIWYGAMDDAKALAAFGADKALYLPAPSQPKEKIIALRADKADGAHASPAPGATSPWVDLAGARTDAQLQNFNGTTASGWQGTGTTSSPYRLQFDGVDDAVTIAAGSVGEHEVAREITTELWFKPGVVPAGQCKYLVQWLQGFQRTRGMNVALTGDQLQLKLDDLGWVALAPVRPARWYNLVVVQAPGQVTAYLNGKKIYTGSVVSYGEPTTEIVLGASTSLGPSQYSQFFNGALAQFGLRSGSLTNFEVAVAYKSNAGLYNAGGPPASVSLDLELDPTGLDDGPHVLSLSGFNPNPAVSSRLMLSFSLATGEPATVEMIDVTGRRVASEDVGSLGPGSHTIQVGRGMNLPTGVYMVRLQQGGRVLRAKAAVVN</sequence>
<protein>
    <submittedName>
        <fullName evidence="1">T9SS type A sorting domain-containing protein</fullName>
    </submittedName>
</protein>
<accession>A0A538U5Z3</accession>
<evidence type="ECO:0000313" key="2">
    <source>
        <dbReference type="Proteomes" id="UP000319771"/>
    </source>
</evidence>
<dbReference type="InterPro" id="IPR026444">
    <property type="entry name" value="Secre_tail"/>
</dbReference>